<keyword evidence="1" id="KW-0175">Coiled coil</keyword>
<dbReference type="Pfam" id="PF13005">
    <property type="entry name" value="zf-IS66"/>
    <property type="match status" value="1"/>
</dbReference>
<dbReference type="InterPro" id="IPR024474">
    <property type="entry name" value="Znf_dom_IS66"/>
</dbReference>
<feature type="domain" description="Transposase TnpC homeodomain" evidence="5">
    <location>
        <begin position="41"/>
        <end position="118"/>
    </location>
</feature>
<name>A0ABU5I9S6_9BURK</name>
<evidence type="ECO:0000259" key="6">
    <source>
        <dbReference type="Pfam" id="PF13817"/>
    </source>
</evidence>
<dbReference type="Proteomes" id="UP001293718">
    <property type="component" value="Unassembled WGS sequence"/>
</dbReference>
<protein>
    <submittedName>
        <fullName evidence="7">IS66 family transposase</fullName>
    </submittedName>
</protein>
<feature type="region of interest" description="Disordered" evidence="2">
    <location>
        <begin position="85"/>
        <end position="108"/>
    </location>
</feature>
<feature type="domain" description="Transposase IS66 C-terminal" evidence="6">
    <location>
        <begin position="490"/>
        <end position="528"/>
    </location>
</feature>
<dbReference type="InterPro" id="IPR052344">
    <property type="entry name" value="Transposase-related"/>
</dbReference>
<evidence type="ECO:0000313" key="8">
    <source>
        <dbReference type="Proteomes" id="UP001293718"/>
    </source>
</evidence>
<evidence type="ECO:0000313" key="7">
    <source>
        <dbReference type="EMBL" id="MDZ5455285.1"/>
    </source>
</evidence>
<dbReference type="InterPro" id="IPR024463">
    <property type="entry name" value="Transposase_TnpC_homeodom"/>
</dbReference>
<dbReference type="Pfam" id="PF13817">
    <property type="entry name" value="DDE_Tnp_IS66_C"/>
    <property type="match status" value="1"/>
</dbReference>
<dbReference type="Pfam" id="PF13007">
    <property type="entry name" value="LZ_Tnp_IS66"/>
    <property type="match status" value="1"/>
</dbReference>
<dbReference type="Pfam" id="PF03050">
    <property type="entry name" value="DDE_Tnp_IS66"/>
    <property type="match status" value="1"/>
</dbReference>
<accession>A0ABU5I9S6</accession>
<dbReference type="InterPro" id="IPR004291">
    <property type="entry name" value="Transposase_IS66_central"/>
</dbReference>
<dbReference type="InterPro" id="IPR039552">
    <property type="entry name" value="IS66_C"/>
</dbReference>
<keyword evidence="8" id="KW-1185">Reference proteome</keyword>
<organism evidence="7 8">
    <name type="scientific">Azohydromonas lata</name>
    <dbReference type="NCBI Taxonomy" id="45677"/>
    <lineage>
        <taxon>Bacteria</taxon>
        <taxon>Pseudomonadati</taxon>
        <taxon>Pseudomonadota</taxon>
        <taxon>Betaproteobacteria</taxon>
        <taxon>Burkholderiales</taxon>
        <taxon>Sphaerotilaceae</taxon>
        <taxon>Azohydromonas</taxon>
    </lineage>
</organism>
<evidence type="ECO:0000259" key="5">
    <source>
        <dbReference type="Pfam" id="PF13007"/>
    </source>
</evidence>
<comment type="caution">
    <text evidence="7">The sequence shown here is derived from an EMBL/GenBank/DDBJ whole genome shotgun (WGS) entry which is preliminary data.</text>
</comment>
<evidence type="ECO:0000259" key="4">
    <source>
        <dbReference type="Pfam" id="PF13005"/>
    </source>
</evidence>
<dbReference type="PANTHER" id="PTHR33678:SF1">
    <property type="entry name" value="BLL1576 PROTEIN"/>
    <property type="match status" value="1"/>
</dbReference>
<dbReference type="NCBIfam" id="NF033517">
    <property type="entry name" value="transpos_IS66"/>
    <property type="match status" value="1"/>
</dbReference>
<proteinExistence type="predicted"/>
<sequence length="535" mass="59261">MQQMPSAEEFQALQKALAEAARRNEALAGELRVVRTERDLLQEQLNRFKRQLFAAKSEVRGTEQKDLFFNEAEELGAGAAPAAEEGCAQDGDSVDVPAHKRAKRGRKPLDPALPREVVRHELPESERVCPHDGAALQEIGVEASEQLDIIPQQVRVIRHERVKYACPCCDGGLRLAPKPAQVIPKGLFTEGLLSWVITSKYLDGLPLYRQAALLGRFGGTDMSRNTMAAGVVRVGQAVQPLINLMRDRLLEAPLIYGDETEIQVLKEPGRKAQTKSYMWVQMTEGSGADGTGPPIRLFAYSPSRSAQTALDLYAGVHAGSVLMSDGYDPYDNVAAANKLVHLACWAHCRRRFHEAVQALAKDKRGPDQVAVQSMDLIGRLYHVESVARKDELSTSALKQRRQQQSVPILDEIERLLLAKLHTVMPKSLLGKALHYAHGQWAKLKRYVDDGNYVIDNNVCENAIRPFVVGRRAWLFSDTVAGANASANLYSLLQTCIANGIDGYWYLRRLLTELPKAKTVDDYEALLPWNLGAVAS</sequence>
<feature type="domain" description="Transposase IS66 central" evidence="3">
    <location>
        <begin position="185"/>
        <end position="483"/>
    </location>
</feature>
<feature type="coiled-coil region" evidence="1">
    <location>
        <begin position="10"/>
        <end position="65"/>
    </location>
</feature>
<geneLocation type="plasmid" evidence="7">
    <name>unnamed</name>
</geneLocation>
<gene>
    <name evidence="7" type="ORF">SM757_01735</name>
</gene>
<feature type="domain" description="Transposase IS66 zinc-finger binding" evidence="4">
    <location>
        <begin position="126"/>
        <end position="170"/>
    </location>
</feature>
<dbReference type="PANTHER" id="PTHR33678">
    <property type="entry name" value="BLL1576 PROTEIN"/>
    <property type="match status" value="1"/>
</dbReference>
<dbReference type="EMBL" id="JAXOJX010000001">
    <property type="protein sequence ID" value="MDZ5455285.1"/>
    <property type="molecule type" value="Genomic_DNA"/>
</dbReference>
<reference evidence="7 8" key="1">
    <citation type="submission" date="2023-11" db="EMBL/GenBank/DDBJ databases">
        <title>Draft genome of Azohydromonas lata strain H1 (DSM1123), a polyhydroxyalkanoate producer.</title>
        <authorList>
            <person name="Traversa D."/>
            <person name="D'Addabbo P."/>
            <person name="Pazzani C."/>
            <person name="Manzari C."/>
            <person name="Chiara M."/>
            <person name="Scrascia M."/>
        </authorList>
    </citation>
    <scope>NUCLEOTIDE SEQUENCE [LARGE SCALE GENOMIC DNA]</scope>
    <source>
        <strain evidence="7 8">H1</strain>
        <plasmid evidence="7">unnamed</plasmid>
    </source>
</reference>
<evidence type="ECO:0000256" key="1">
    <source>
        <dbReference type="SAM" id="Coils"/>
    </source>
</evidence>
<evidence type="ECO:0000259" key="3">
    <source>
        <dbReference type="Pfam" id="PF03050"/>
    </source>
</evidence>
<evidence type="ECO:0000256" key="2">
    <source>
        <dbReference type="SAM" id="MobiDB-lite"/>
    </source>
</evidence>
<dbReference type="RefSeq" id="WP_322463980.1">
    <property type="nucleotide sequence ID" value="NZ_JAXOJX010000001.1"/>
</dbReference>
<keyword evidence="7" id="KW-0614">Plasmid</keyword>